<feature type="non-terminal residue" evidence="5">
    <location>
        <position position="1098"/>
    </location>
</feature>
<feature type="domain" description="Protein FAM184A/B N-terminal" evidence="4">
    <location>
        <begin position="1"/>
        <end position="211"/>
    </location>
</feature>
<dbReference type="PANTHER" id="PTHR18870">
    <property type="entry name" value="PROTEIN TAG-278-RELATED"/>
    <property type="match status" value="1"/>
</dbReference>
<dbReference type="Proteomes" id="UP000531938">
    <property type="component" value="Unassembled WGS sequence"/>
</dbReference>
<reference evidence="5 6" key="1">
    <citation type="submission" date="2019-09" db="EMBL/GenBank/DDBJ databases">
        <title>Bird 10,000 Genomes (B10K) Project - Family phase.</title>
        <authorList>
            <person name="Zhang G."/>
        </authorList>
    </citation>
    <scope>NUCLEOTIDE SEQUENCE [LARGE SCALE GENOMIC DNA]</scope>
    <source>
        <strain evidence="5">B10K-MSB-03</strain>
    </source>
</reference>
<feature type="compositionally biased region" description="Polar residues" evidence="3">
    <location>
        <begin position="1015"/>
        <end position="1027"/>
    </location>
</feature>
<feature type="region of interest" description="Disordered" evidence="3">
    <location>
        <begin position="1006"/>
        <end position="1089"/>
    </location>
</feature>
<feature type="coiled-coil region" evidence="2">
    <location>
        <begin position="131"/>
        <end position="201"/>
    </location>
</feature>
<dbReference type="InterPro" id="IPR039478">
    <property type="entry name" value="FAM184A/B_N"/>
</dbReference>
<feature type="coiled-coil region" evidence="2">
    <location>
        <begin position="601"/>
        <end position="746"/>
    </location>
</feature>
<name>A0A7K7BC66_9AVES</name>
<evidence type="ECO:0000256" key="3">
    <source>
        <dbReference type="SAM" id="MobiDB-lite"/>
    </source>
</evidence>
<dbReference type="PANTHER" id="PTHR18870:SF7">
    <property type="entry name" value="PROTEIN FAM184A"/>
    <property type="match status" value="1"/>
</dbReference>
<dbReference type="EMBL" id="VZSH01000270">
    <property type="protein sequence ID" value="NWY05849.1"/>
    <property type="molecule type" value="Genomic_DNA"/>
</dbReference>
<keyword evidence="1 2" id="KW-0175">Coiled coil</keyword>
<accession>A0A7K7BC66</accession>
<protein>
    <submittedName>
        <fullName evidence="5">F184A protein</fullName>
    </submittedName>
</protein>
<evidence type="ECO:0000259" key="4">
    <source>
        <dbReference type="Pfam" id="PF15665"/>
    </source>
</evidence>
<proteinExistence type="predicted"/>
<feature type="non-terminal residue" evidence="5">
    <location>
        <position position="1"/>
    </location>
</feature>
<feature type="coiled-coil region" evidence="2">
    <location>
        <begin position="918"/>
        <end position="945"/>
    </location>
</feature>
<dbReference type="Pfam" id="PF15665">
    <property type="entry name" value="FAM184"/>
    <property type="match status" value="1"/>
</dbReference>
<dbReference type="AlphaFoldDB" id="A0A7K7BC66"/>
<feature type="coiled-coil region" evidence="2">
    <location>
        <begin position="2"/>
        <end position="75"/>
    </location>
</feature>
<keyword evidence="6" id="KW-1185">Reference proteome</keyword>
<comment type="caution">
    <text evidence="5">The sequence shown here is derived from an EMBL/GenBank/DDBJ whole genome shotgun (WGS) entry which is preliminary data.</text>
</comment>
<feature type="coiled-coil region" evidence="2">
    <location>
        <begin position="249"/>
        <end position="498"/>
    </location>
</feature>
<sequence>VIYALNTKNDEHEAAIQALKDAHEEEIQQILAETREKILQYKSKVAEEMDLKRKIQVLEESLEDHKKMKHQALTEFEAYKDRVEDMQLCAEAQHVQRVVTMSREVEEIRKKFEERLRSFIQLQVQYEKDKRAALEDLRAAHRLEIQELLKTQQNQNATLSKGQEKLEELHRMELEDLNSKVEELRLERKKLIEDYEGKLSKAQSFYEHELDSLKRSQLFTAESLHACKEKEVELRKEFQNQESILRKNLGKLKTELQMVQDEAASLREKCQKLQVALGTAENNVQVLQKQLDDVKEEEMSLLSKHKEVESELAAARERLQQQATDLVLKASHIGMLQATQMTQEVTIRDLESEKSRLKEKLSQLEEERNLLQSKTQSLDERQRQQILALEKKVNEARETQREYYEKELVKLQARLEGEAAQLKEAHSKTLEELTWKHHTAIEAAHTSANKDKKKLQMELEQQFEKEKLHLEEDKSQLRQQLENLREELTTKLTSANQEARINLMRSASSQVCRLQDLVRKSEQGLGTAEGHISSLQEAQEILQKELELTRARLRETTDSLYNVEGELDQERQQHELMIAAMREEEKFKVDRMARDLEIKWTENLRQECNKLREELRLQHEEDKKAAMTQLLQLKEREKNAARDGWQKKVEDLLDQISLLKQNLEMQLSQSQSSLQQLQAQFSQERQRLTQEIQELEEEHQQRHKSLQEAHILAFQNMEETKEQEQKELEERLQQKHSEELQALKETHKQAMEGFKLEMEQELQTLRFELEDEGKAMLASLRSELNHQHAAAIDQLRHNHQQELVAAKLELERSIELGRRQEKEFLCRISDLQDELRHRDHHIAELDKEILHLHENISALTKELEFKGKEVLRIRSESNQQIRIHEQDLSKKHEKELDVLTADHIREKQSMLADFNKTQELLKEINSALQISLEEMEEKYKSRESRPEDLQLISELKDLIAERDQLIKKLIEDKKFYQLELVNRETNYNKVFNASPNVGVINPLVKQKKKNDKSTNRFVSVPNLSAMESSGVGNGHPNRLDPIPNSPIHDIEFSSSKPLPQPIPPKEPKTFWSPPQTEASPEASPDPQRQEWLARYFTF</sequence>
<evidence type="ECO:0000256" key="2">
    <source>
        <dbReference type="SAM" id="Coils"/>
    </source>
</evidence>
<organism evidence="5 6">
    <name type="scientific">Nothoprocta ornata</name>
    <dbReference type="NCBI Taxonomy" id="83376"/>
    <lineage>
        <taxon>Eukaryota</taxon>
        <taxon>Metazoa</taxon>
        <taxon>Chordata</taxon>
        <taxon>Craniata</taxon>
        <taxon>Vertebrata</taxon>
        <taxon>Euteleostomi</taxon>
        <taxon>Archelosauria</taxon>
        <taxon>Archosauria</taxon>
        <taxon>Dinosauria</taxon>
        <taxon>Saurischia</taxon>
        <taxon>Theropoda</taxon>
        <taxon>Coelurosauria</taxon>
        <taxon>Aves</taxon>
        <taxon>Palaeognathae</taxon>
        <taxon>Tinamiformes</taxon>
        <taxon>Tinamidae</taxon>
        <taxon>Nothoprocta</taxon>
    </lineage>
</organism>
<gene>
    <name evidence="5" type="primary">Fam184a</name>
    <name evidence="5" type="ORF">NOTORN_R14282</name>
</gene>
<dbReference type="GO" id="GO:0005615">
    <property type="term" value="C:extracellular space"/>
    <property type="evidence" value="ECO:0007669"/>
    <property type="project" value="TreeGrafter"/>
</dbReference>
<evidence type="ECO:0000313" key="6">
    <source>
        <dbReference type="Proteomes" id="UP000531938"/>
    </source>
</evidence>
<evidence type="ECO:0000313" key="5">
    <source>
        <dbReference type="EMBL" id="NWY05849.1"/>
    </source>
</evidence>
<evidence type="ECO:0000256" key="1">
    <source>
        <dbReference type="ARBA" id="ARBA00023054"/>
    </source>
</evidence>